<dbReference type="RefSeq" id="WP_259538609.1">
    <property type="nucleotide sequence ID" value="NZ_JANLCJ010000002.1"/>
</dbReference>
<evidence type="ECO:0000256" key="1">
    <source>
        <dbReference type="SAM" id="Phobius"/>
    </source>
</evidence>
<feature type="transmembrane region" description="Helical" evidence="1">
    <location>
        <begin position="6"/>
        <end position="27"/>
    </location>
</feature>
<gene>
    <name evidence="2" type="ORF">N1032_08565</name>
</gene>
<name>A0ABT2H1J9_9MICO</name>
<keyword evidence="3" id="KW-1185">Reference proteome</keyword>
<keyword evidence="1" id="KW-1133">Transmembrane helix</keyword>
<protein>
    <recommendedName>
        <fullName evidence="4">DUF2550 family protein</fullName>
    </recommendedName>
</protein>
<dbReference type="Proteomes" id="UP001165586">
    <property type="component" value="Unassembled WGS sequence"/>
</dbReference>
<keyword evidence="1" id="KW-0812">Transmembrane</keyword>
<reference evidence="2" key="1">
    <citation type="submission" date="2022-08" db="EMBL/GenBank/DDBJ databases">
        <authorList>
            <person name="Deng Y."/>
            <person name="Han X.-F."/>
            <person name="Zhang Y.-Q."/>
        </authorList>
    </citation>
    <scope>NUCLEOTIDE SEQUENCE</scope>
    <source>
        <strain evidence="2">CPCC 203386</strain>
    </source>
</reference>
<sequence length="146" mass="16020">MNFWDTVLASILGTSGAGVLAWVGVLIRRRYLRRGVVWRVRPLGPNSWGLKYVGRRTITEVTLSSAGADGMPRAGSQPPPQGSTIYKGGKEFVMPGTEAGGVAYVSWNDSRGHWIARILLRPGLDSWWVKPELRQKKGATDVTDLT</sequence>
<comment type="caution">
    <text evidence="2">The sequence shown here is derived from an EMBL/GenBank/DDBJ whole genome shotgun (WGS) entry which is preliminary data.</text>
</comment>
<accession>A0ABT2H1J9</accession>
<evidence type="ECO:0008006" key="4">
    <source>
        <dbReference type="Google" id="ProtNLM"/>
    </source>
</evidence>
<organism evidence="2 3">
    <name type="scientific">Herbiconiux daphne</name>
    <dbReference type="NCBI Taxonomy" id="2970914"/>
    <lineage>
        <taxon>Bacteria</taxon>
        <taxon>Bacillati</taxon>
        <taxon>Actinomycetota</taxon>
        <taxon>Actinomycetes</taxon>
        <taxon>Micrococcales</taxon>
        <taxon>Microbacteriaceae</taxon>
        <taxon>Herbiconiux</taxon>
    </lineage>
</organism>
<keyword evidence="1" id="KW-0472">Membrane</keyword>
<evidence type="ECO:0000313" key="3">
    <source>
        <dbReference type="Proteomes" id="UP001165586"/>
    </source>
</evidence>
<proteinExistence type="predicted"/>
<evidence type="ECO:0000313" key="2">
    <source>
        <dbReference type="EMBL" id="MCS5733790.1"/>
    </source>
</evidence>
<dbReference type="EMBL" id="JANLCJ010000002">
    <property type="protein sequence ID" value="MCS5733790.1"/>
    <property type="molecule type" value="Genomic_DNA"/>
</dbReference>